<proteinExistence type="inferred from homology"/>
<evidence type="ECO:0000313" key="6">
    <source>
        <dbReference type="Proteomes" id="UP000319313"/>
    </source>
</evidence>
<comment type="caution">
    <text evidence="5">The sequence shown here is derived from an EMBL/GenBank/DDBJ whole genome shotgun (WGS) entry which is preliminary data.</text>
</comment>
<dbReference type="SUPFAM" id="SSF53448">
    <property type="entry name" value="Nucleotide-diphospho-sugar transferases"/>
    <property type="match status" value="1"/>
</dbReference>
<dbReference type="CDD" id="cd06433">
    <property type="entry name" value="GT_2_WfgS_like"/>
    <property type="match status" value="1"/>
</dbReference>
<dbReference type="Pfam" id="PF00535">
    <property type="entry name" value="Glycos_transf_2"/>
    <property type="match status" value="1"/>
</dbReference>
<dbReference type="AlphaFoldDB" id="A0A552E3H4"/>
<evidence type="ECO:0000256" key="1">
    <source>
        <dbReference type="ARBA" id="ARBA00006739"/>
    </source>
</evidence>
<protein>
    <submittedName>
        <fullName evidence="5">Glycosyltransferase</fullName>
    </submittedName>
</protein>
<dbReference type="InterPro" id="IPR001173">
    <property type="entry name" value="Glyco_trans_2-like"/>
</dbReference>
<evidence type="ECO:0000256" key="3">
    <source>
        <dbReference type="ARBA" id="ARBA00022679"/>
    </source>
</evidence>
<sequence>MTTINLNNEFSTTRLMTMEMPVIVNTPSSKVQSHLFLPPNPERRGEGGLRTKGYFKQSYRETSEVSEKFAVPLVTIITVVFNGEKHLEQTIQSVISQTYNSVEYIVIDGGSTDGTVEIIHKYEDAIDYWLSEPDQGLYCAMNKAISLAMGEIIGNLNCGDWYELDAIQNSVLALNDSQADYAYGSVYLVNQKGERIGKFSAMTGEKLNQSIYYVQPYPHISAFVKKLVYLQEGSFNTKYKVAADHEFSLRIHTKNYQGVEIKKVLGNIRPGGLSGKIIAKEESRDIAIEYGVNKTYAYLLFIYYTINSYLVKVLPHFLVKLVKNLKNSRFGYE</sequence>
<dbReference type="PANTHER" id="PTHR43630">
    <property type="entry name" value="POLY-BETA-1,6-N-ACETYL-D-GLUCOSAMINE SYNTHASE"/>
    <property type="match status" value="1"/>
</dbReference>
<dbReference type="Proteomes" id="UP000319313">
    <property type="component" value="Unassembled WGS sequence"/>
</dbReference>
<name>A0A552E3H4_MICAE</name>
<dbReference type="GO" id="GO:0016757">
    <property type="term" value="F:glycosyltransferase activity"/>
    <property type="evidence" value="ECO:0007669"/>
    <property type="project" value="UniProtKB-KW"/>
</dbReference>
<dbReference type="PANTHER" id="PTHR43630:SF1">
    <property type="entry name" value="POLY-BETA-1,6-N-ACETYL-D-GLUCOSAMINE SYNTHASE"/>
    <property type="match status" value="1"/>
</dbReference>
<keyword evidence="3 5" id="KW-0808">Transferase</keyword>
<organism evidence="5 6">
    <name type="scientific">Microcystis aeruginosa Ma_SC_T_19800800_S464</name>
    <dbReference type="NCBI Taxonomy" id="2486257"/>
    <lineage>
        <taxon>Bacteria</taxon>
        <taxon>Bacillati</taxon>
        <taxon>Cyanobacteriota</taxon>
        <taxon>Cyanophyceae</taxon>
        <taxon>Oscillatoriophycideae</taxon>
        <taxon>Chroococcales</taxon>
        <taxon>Microcystaceae</taxon>
        <taxon>Microcystis</taxon>
    </lineage>
</organism>
<keyword evidence="2" id="KW-0328">Glycosyltransferase</keyword>
<comment type="similarity">
    <text evidence="1">Belongs to the glycosyltransferase 2 family.</text>
</comment>
<gene>
    <name evidence="5" type="ORF">EWV81_03455</name>
</gene>
<feature type="domain" description="Glycosyltransferase 2-like" evidence="4">
    <location>
        <begin position="75"/>
        <end position="221"/>
    </location>
</feature>
<accession>A0A552E3H4</accession>
<evidence type="ECO:0000259" key="4">
    <source>
        <dbReference type="Pfam" id="PF00535"/>
    </source>
</evidence>
<evidence type="ECO:0000313" key="5">
    <source>
        <dbReference type="EMBL" id="TRU29030.1"/>
    </source>
</evidence>
<evidence type="ECO:0000256" key="2">
    <source>
        <dbReference type="ARBA" id="ARBA00022676"/>
    </source>
</evidence>
<reference evidence="5 6" key="1">
    <citation type="submission" date="2019-01" db="EMBL/GenBank/DDBJ databases">
        <title>Coherence of Microcystis species and biogeography revealed through population genomics.</title>
        <authorList>
            <person name="Perez-Carrascal O.M."/>
            <person name="Terrat Y."/>
            <person name="Giani A."/>
            <person name="Fortin N."/>
            <person name="Tromas N."/>
            <person name="Shapiro B.J."/>
        </authorList>
    </citation>
    <scope>NUCLEOTIDE SEQUENCE [LARGE SCALE GENOMIC DNA]</scope>
    <source>
        <strain evidence="5">Ma_SC_T_19800800_S464</strain>
    </source>
</reference>
<dbReference type="InterPro" id="IPR029044">
    <property type="entry name" value="Nucleotide-diphossugar_trans"/>
</dbReference>
<dbReference type="Gene3D" id="3.90.550.10">
    <property type="entry name" value="Spore Coat Polysaccharide Biosynthesis Protein SpsA, Chain A"/>
    <property type="match status" value="1"/>
</dbReference>
<dbReference type="EMBL" id="SFBL01000026">
    <property type="protein sequence ID" value="TRU29030.1"/>
    <property type="molecule type" value="Genomic_DNA"/>
</dbReference>